<gene>
    <name evidence="8" type="primary">iaaA</name>
    <name evidence="8" type="ORF">NCTC13193_01922</name>
</gene>
<keyword evidence="3" id="KW-0068">Autocatalytic cleavage</keyword>
<evidence type="ECO:0000256" key="5">
    <source>
        <dbReference type="PIRSR" id="PIRSR600246-1"/>
    </source>
</evidence>
<feature type="site" description="Cleavage; by autolysis" evidence="7">
    <location>
        <begin position="230"/>
        <end position="231"/>
    </location>
</feature>
<proteinExistence type="predicted"/>
<dbReference type="InterPro" id="IPR000246">
    <property type="entry name" value="Peptidase_T2"/>
</dbReference>
<evidence type="ECO:0000256" key="6">
    <source>
        <dbReference type="PIRSR" id="PIRSR600246-2"/>
    </source>
</evidence>
<sequence length="364" mass="38183">MLGDEFVLYIDCRAKYSRKRLNNNSLSIFMRYLLELPRIDTGVRSMSKPVIAIHGGAGAITRAALSAEKEQDYIQALSDIVAAGQAILAAGGSALDAVTEAVRLLEECPLFNAGKGAVFTHQGTHELDACVMDGRTCDAGAVAGVSRIRNPVLAARTVLENSTHVLFGGEGAERFAANHGLEMVDPDFFFTQERFDQLHRAQAEQGRVLLDHDGAAALSGDPLDPDRKFGTVGAVALDALGNLAAATSTGGMTNKAAGRIGDTPIIGAGCYANNATVAVSSTGTGEIFMRTVAAYDVSALIEYAGLTLQQACDKVVMEKLVALGGSGGLIAIDRFGNVALPFNSEGMYRGFGYVGDAPSVGIYR</sequence>
<dbReference type="EMBL" id="LR134492">
    <property type="protein sequence ID" value="VEI67323.1"/>
    <property type="molecule type" value="Genomic_DNA"/>
</dbReference>
<evidence type="ECO:0000256" key="2">
    <source>
        <dbReference type="ARBA" id="ARBA00022801"/>
    </source>
</evidence>
<feature type="binding site" evidence="6">
    <location>
        <begin position="259"/>
        <end position="262"/>
    </location>
    <ligand>
        <name>substrate</name>
    </ligand>
</feature>
<dbReference type="Proteomes" id="UP000270487">
    <property type="component" value="Chromosome"/>
</dbReference>
<evidence type="ECO:0000256" key="4">
    <source>
        <dbReference type="ARBA" id="ARBA00069124"/>
    </source>
</evidence>
<evidence type="ECO:0000313" key="8">
    <source>
        <dbReference type="EMBL" id="VEI67323.1"/>
    </source>
</evidence>
<dbReference type="PANTHER" id="PTHR10188">
    <property type="entry name" value="L-ASPARAGINASE"/>
    <property type="match status" value="1"/>
</dbReference>
<dbReference type="GO" id="GO:0006508">
    <property type="term" value="P:proteolysis"/>
    <property type="evidence" value="ECO:0007669"/>
    <property type="project" value="UniProtKB-KW"/>
</dbReference>
<dbReference type="Gene3D" id="3.60.20.30">
    <property type="entry name" value="(Glycosyl)asparaginase"/>
    <property type="match status" value="1"/>
</dbReference>
<dbReference type="InterPro" id="IPR029055">
    <property type="entry name" value="Ntn_hydrolases_N"/>
</dbReference>
<dbReference type="Pfam" id="PF01112">
    <property type="entry name" value="Asparaginase_2"/>
    <property type="match status" value="1"/>
</dbReference>
<keyword evidence="2 8" id="KW-0378">Hydrolase</keyword>
<dbReference type="GO" id="GO:0008233">
    <property type="term" value="F:peptidase activity"/>
    <property type="evidence" value="ECO:0007669"/>
    <property type="project" value="UniProtKB-KW"/>
</dbReference>
<dbReference type="SUPFAM" id="SSF56235">
    <property type="entry name" value="N-terminal nucleophile aminohydrolases (Ntn hydrolases)"/>
    <property type="match status" value="1"/>
</dbReference>
<dbReference type="GO" id="GO:0016811">
    <property type="term" value="F:hydrolase activity, acting on carbon-nitrogen (but not peptide) bonds, in linear amides"/>
    <property type="evidence" value="ECO:0007669"/>
    <property type="project" value="UniProtKB-ARBA"/>
</dbReference>
<reference evidence="8 9" key="1">
    <citation type="submission" date="2018-12" db="EMBL/GenBank/DDBJ databases">
        <authorList>
            <consortium name="Pathogen Informatics"/>
        </authorList>
    </citation>
    <scope>NUCLEOTIDE SEQUENCE [LARGE SCALE GENOMIC DNA]</scope>
    <source>
        <strain evidence="8 9">NCTC13193</strain>
    </source>
</reference>
<feature type="binding site" evidence="6">
    <location>
        <begin position="282"/>
        <end position="285"/>
    </location>
    <ligand>
        <name>substrate</name>
    </ligand>
</feature>
<dbReference type="PANTHER" id="PTHR10188:SF6">
    <property type="entry name" value="N(4)-(BETA-N-ACETYLGLUCOSAMINYL)-L-ASPARAGINASE"/>
    <property type="match status" value="1"/>
</dbReference>
<evidence type="ECO:0000256" key="7">
    <source>
        <dbReference type="PIRSR" id="PIRSR600246-3"/>
    </source>
</evidence>
<keyword evidence="1" id="KW-0645">Protease</keyword>
<organism evidence="8 9">
    <name type="scientific">Serratia fonticola</name>
    <dbReference type="NCBI Taxonomy" id="47917"/>
    <lineage>
        <taxon>Bacteria</taxon>
        <taxon>Pseudomonadati</taxon>
        <taxon>Pseudomonadota</taxon>
        <taxon>Gammaproteobacteria</taxon>
        <taxon>Enterobacterales</taxon>
        <taxon>Yersiniaceae</taxon>
        <taxon>Serratia</taxon>
    </lineage>
</organism>
<dbReference type="CDD" id="cd04701">
    <property type="entry name" value="Asparaginase_2"/>
    <property type="match status" value="1"/>
</dbReference>
<evidence type="ECO:0000256" key="1">
    <source>
        <dbReference type="ARBA" id="ARBA00022670"/>
    </source>
</evidence>
<dbReference type="FunFam" id="3.60.20.30:FF:000001">
    <property type="entry name" value="Isoaspartyl peptidase/L-asparaginase"/>
    <property type="match status" value="1"/>
</dbReference>
<feature type="active site" description="Nucleophile" evidence="5">
    <location>
        <position position="231"/>
    </location>
</feature>
<accession>A0A448SI20</accession>
<evidence type="ECO:0000313" key="9">
    <source>
        <dbReference type="Proteomes" id="UP000270487"/>
    </source>
</evidence>
<protein>
    <recommendedName>
        <fullName evidence="4">Isoaspartyl peptidase</fullName>
    </recommendedName>
</protein>
<evidence type="ECO:0000256" key="3">
    <source>
        <dbReference type="ARBA" id="ARBA00022813"/>
    </source>
</evidence>
<dbReference type="AlphaFoldDB" id="A0A448SI20"/>
<name>A0A448SI20_SERFO</name>